<keyword evidence="1" id="KW-0812">Transmembrane</keyword>
<dbReference type="InterPro" id="IPR043716">
    <property type="entry name" value="DUF5657"/>
</dbReference>
<protein>
    <submittedName>
        <fullName evidence="2">Uncharacterized protein</fullName>
    </submittedName>
</protein>
<comment type="caution">
    <text evidence="2">The sequence shown here is derived from an EMBL/GenBank/DDBJ whole genome shotgun (WGS) entry which is preliminary data.</text>
</comment>
<sequence>METLNLSGFDIWIVIKVLTLLVLAMYIVFAFVITRQVKVMTSTLTLGIEGVAKLLALLHLLFAIFVFVSALIVL</sequence>
<keyword evidence="1" id="KW-0472">Membrane</keyword>
<proteinExistence type="predicted"/>
<dbReference type="Pfam" id="PF18901">
    <property type="entry name" value="DUF5657"/>
    <property type="match status" value="1"/>
</dbReference>
<name>A0A0G0RST6_9BACT</name>
<keyword evidence="1" id="KW-1133">Transmembrane helix</keyword>
<feature type="transmembrane region" description="Helical" evidence="1">
    <location>
        <begin position="12"/>
        <end position="33"/>
    </location>
</feature>
<dbReference type="AlphaFoldDB" id="A0A0G0RST6"/>
<dbReference type="Proteomes" id="UP000034627">
    <property type="component" value="Unassembled WGS sequence"/>
</dbReference>
<evidence type="ECO:0000256" key="1">
    <source>
        <dbReference type="SAM" id="Phobius"/>
    </source>
</evidence>
<evidence type="ECO:0000313" key="3">
    <source>
        <dbReference type="Proteomes" id="UP000034627"/>
    </source>
</evidence>
<feature type="transmembrane region" description="Helical" evidence="1">
    <location>
        <begin position="54"/>
        <end position="73"/>
    </location>
</feature>
<accession>A0A0G0RST6</accession>
<reference evidence="2 3" key="1">
    <citation type="journal article" date="2015" name="Nature">
        <title>rRNA introns, odd ribosomes, and small enigmatic genomes across a large radiation of phyla.</title>
        <authorList>
            <person name="Brown C.T."/>
            <person name="Hug L.A."/>
            <person name="Thomas B.C."/>
            <person name="Sharon I."/>
            <person name="Castelle C.J."/>
            <person name="Singh A."/>
            <person name="Wilkins M.J."/>
            <person name="Williams K.H."/>
            <person name="Banfield J.F."/>
        </authorList>
    </citation>
    <scope>NUCLEOTIDE SEQUENCE [LARGE SCALE GENOMIC DNA]</scope>
</reference>
<dbReference type="EMBL" id="LBYR01000019">
    <property type="protein sequence ID" value="KKR55734.1"/>
    <property type="molecule type" value="Genomic_DNA"/>
</dbReference>
<evidence type="ECO:0000313" key="2">
    <source>
        <dbReference type="EMBL" id="KKR55734.1"/>
    </source>
</evidence>
<gene>
    <name evidence="2" type="ORF">UT93_C0019G0002</name>
</gene>
<organism evidence="2 3">
    <name type="scientific">Candidatus Woesebacteria bacterium GW2011_GWF1_40_24</name>
    <dbReference type="NCBI Taxonomy" id="1618601"/>
    <lineage>
        <taxon>Bacteria</taxon>
        <taxon>Candidatus Woeseibacteriota</taxon>
    </lineage>
</organism>